<comment type="pathway">
    <text evidence="7">Cofactor biosynthesis; adenosylcobalamin biosynthesis; cob(II)yrinate a,c-diamide from sirohydrochlorin (anaerobic route): step 10/10.</text>
</comment>
<dbReference type="InterPro" id="IPR002586">
    <property type="entry name" value="CobQ/CobB/MinD/ParA_Nub-bd_dom"/>
</dbReference>
<gene>
    <name evidence="7" type="primary">cbiA</name>
    <name evidence="10" type="ORF">JMA_09350</name>
</gene>
<dbReference type="STRING" id="1508404.JMA_09350"/>
<keyword evidence="4 7" id="KW-0067">ATP-binding</keyword>
<proteinExistence type="inferred from homology"/>
<dbReference type="GO" id="GO:0042242">
    <property type="term" value="F:cobyrinic acid a,c-diamide synthase activity"/>
    <property type="evidence" value="ECO:0007669"/>
    <property type="project" value="UniProtKB-UniRule"/>
</dbReference>
<evidence type="ECO:0000256" key="7">
    <source>
        <dbReference type="HAMAP-Rule" id="MF_00027"/>
    </source>
</evidence>
<dbReference type="EMBL" id="CP009416">
    <property type="protein sequence ID" value="AJD90252.1"/>
    <property type="molecule type" value="Genomic_DNA"/>
</dbReference>
<accession>A0A0B5ANK4</accession>
<dbReference type="NCBIfam" id="NF002204">
    <property type="entry name" value="PRK01077.1"/>
    <property type="match status" value="1"/>
</dbReference>
<keyword evidence="11" id="KW-1185">Reference proteome</keyword>
<comment type="cofactor">
    <cofactor evidence="1 7">
        <name>Mg(2+)</name>
        <dbReference type="ChEBI" id="CHEBI:18420"/>
    </cofactor>
</comment>
<dbReference type="PROSITE" id="PS51274">
    <property type="entry name" value="GATASE_COBBQ"/>
    <property type="match status" value="1"/>
</dbReference>
<protein>
    <recommendedName>
        <fullName evidence="7">Cobyrinate a,c-diamide synthase</fullName>
        <ecNumber evidence="7">6.3.5.11</ecNumber>
    </recommendedName>
    <alternativeName>
        <fullName evidence="7">Cobyrinic acid a,c-diamide synthetase</fullName>
    </alternativeName>
</protein>
<sequence>MPMRECLIMTNNRILIAGTSSSVGKTSITLGLMAAFMKKGLTVQGFKCGPDYIDPAYHTAITNRPSRNLDSWMLTADVMKEIFVKGNEGADISIIEGMMGLYDGESPTSNRGSAAEISSLLKCPVILVVDCSAMARSAAAVVKGFQSLDPDVNVAGVIANRVGSEGHFKLIKQAVEQECGIPVCGYLLENEQIHMPERHLGLVPSIERGELNDQLERLGEAVAETVDLDLIYQMSKQPPLKTEISLFKQRSPINVKVAVAYDQAFNFYYQENLELIEAFGAEVIYFSPLKGEMLPPEADGLYLGGGFPEQFLKELAEGIEVKQSIKDAVEKGLPVLAECGGLMYLSESIMNVEGETYPMTGVLPGKTEMQLNIAAIGYREITGAKGNQIVKEETQIHGHEFHYSTFTPDQELPSAYHVDSIFGSGEEGYLYKNVVAGYTHIHFASNPQVLENFLNKCKLN</sequence>
<feature type="active site" description="Nucleophile" evidence="7">
    <location>
        <position position="339"/>
    </location>
</feature>
<evidence type="ECO:0000256" key="5">
    <source>
        <dbReference type="ARBA" id="ARBA00022842"/>
    </source>
</evidence>
<evidence type="ECO:0000256" key="2">
    <source>
        <dbReference type="ARBA" id="ARBA00022598"/>
    </source>
</evidence>
<dbReference type="PANTHER" id="PTHR43873">
    <property type="entry name" value="COBYRINATE A,C-DIAMIDE SYNTHASE"/>
    <property type="match status" value="1"/>
</dbReference>
<keyword evidence="7" id="KW-0169">Cobalamin biosynthesis</keyword>
<dbReference type="NCBIfam" id="TIGR00379">
    <property type="entry name" value="cobB"/>
    <property type="match status" value="1"/>
</dbReference>
<dbReference type="Gene3D" id="3.40.50.880">
    <property type="match status" value="1"/>
</dbReference>
<evidence type="ECO:0000256" key="4">
    <source>
        <dbReference type="ARBA" id="ARBA00022840"/>
    </source>
</evidence>
<comment type="miscellaneous">
    <text evidence="7">The a and c carboxylates of cobyrinate are activated for nucleophilic attack via formation of a phosphorylated intermediate by ATP. CbiA catalyzes first the amidation of the c-carboxylate, and then that of the a-carboxylate.</text>
</comment>
<dbReference type="InterPro" id="IPR027417">
    <property type="entry name" value="P-loop_NTPase"/>
</dbReference>
<feature type="domain" description="CobB/CobQ-like glutamine amidotransferase" evidence="9">
    <location>
        <begin position="256"/>
        <end position="446"/>
    </location>
</feature>
<dbReference type="Pfam" id="PF07685">
    <property type="entry name" value="GATase_3"/>
    <property type="match status" value="1"/>
</dbReference>
<dbReference type="EC" id="6.3.5.11" evidence="7"/>
<keyword evidence="3 7" id="KW-0547">Nucleotide-binding</keyword>
<keyword evidence="6 7" id="KW-0315">Glutamine amidotransferase</keyword>
<dbReference type="Gene3D" id="3.40.50.300">
    <property type="entry name" value="P-loop containing nucleotide triphosphate hydrolases"/>
    <property type="match status" value="2"/>
</dbReference>
<evidence type="ECO:0000259" key="9">
    <source>
        <dbReference type="Pfam" id="PF07685"/>
    </source>
</evidence>
<dbReference type="HOGENOM" id="CLU_022752_2_0_9"/>
<dbReference type="CDD" id="cd03130">
    <property type="entry name" value="GATase1_CobB"/>
    <property type="match status" value="1"/>
</dbReference>
<dbReference type="CDD" id="cd05388">
    <property type="entry name" value="CobB_N"/>
    <property type="match status" value="1"/>
</dbReference>
<evidence type="ECO:0000313" key="10">
    <source>
        <dbReference type="EMBL" id="AJD90252.1"/>
    </source>
</evidence>
<comment type="catalytic activity">
    <reaction evidence="7">
        <text>cob(II)yrinate + 2 L-glutamine + 2 ATP + 2 H2O = cob(II)yrinate a,c diamide + 2 L-glutamate + 2 ADP + 2 phosphate + 2 H(+)</text>
        <dbReference type="Rhea" id="RHEA:26289"/>
        <dbReference type="ChEBI" id="CHEBI:15377"/>
        <dbReference type="ChEBI" id="CHEBI:15378"/>
        <dbReference type="ChEBI" id="CHEBI:29985"/>
        <dbReference type="ChEBI" id="CHEBI:30616"/>
        <dbReference type="ChEBI" id="CHEBI:43474"/>
        <dbReference type="ChEBI" id="CHEBI:58359"/>
        <dbReference type="ChEBI" id="CHEBI:58537"/>
        <dbReference type="ChEBI" id="CHEBI:58894"/>
        <dbReference type="ChEBI" id="CHEBI:456216"/>
        <dbReference type="EC" id="6.3.5.11"/>
    </reaction>
</comment>
<dbReference type="Pfam" id="PF01656">
    <property type="entry name" value="CbiA"/>
    <property type="match status" value="1"/>
</dbReference>
<dbReference type="PANTHER" id="PTHR43873:SF1">
    <property type="entry name" value="COBYRINATE A,C-DIAMIDE SYNTHASE"/>
    <property type="match status" value="1"/>
</dbReference>
<organism evidence="10 11">
    <name type="scientific">Jeotgalibacillus malaysiensis</name>
    <dbReference type="NCBI Taxonomy" id="1508404"/>
    <lineage>
        <taxon>Bacteria</taxon>
        <taxon>Bacillati</taxon>
        <taxon>Bacillota</taxon>
        <taxon>Bacilli</taxon>
        <taxon>Bacillales</taxon>
        <taxon>Caryophanaceae</taxon>
        <taxon>Jeotgalibacillus</taxon>
    </lineage>
</organism>
<dbReference type="UniPathway" id="UPA00148">
    <property type="reaction ID" value="UER00231"/>
</dbReference>
<evidence type="ECO:0000259" key="8">
    <source>
        <dbReference type="Pfam" id="PF01656"/>
    </source>
</evidence>
<name>A0A0B5ANK4_9BACL</name>
<comment type="similarity">
    <text evidence="7">Belongs to the CobB/CbiA family.</text>
</comment>
<evidence type="ECO:0000256" key="6">
    <source>
        <dbReference type="ARBA" id="ARBA00022962"/>
    </source>
</evidence>
<dbReference type="SUPFAM" id="SSF52540">
    <property type="entry name" value="P-loop containing nucleoside triphosphate hydrolases"/>
    <property type="match status" value="1"/>
</dbReference>
<dbReference type="Proteomes" id="UP000031449">
    <property type="component" value="Chromosome"/>
</dbReference>
<dbReference type="GO" id="GO:0005524">
    <property type="term" value="F:ATP binding"/>
    <property type="evidence" value="ECO:0007669"/>
    <property type="project" value="UniProtKB-UniRule"/>
</dbReference>
<comment type="function">
    <text evidence="7">Catalyzes the ATP-dependent amidation of the two carboxylate groups at positions a and c of cobyrinate, using either L-glutamine or ammonia as the nitrogen source.</text>
</comment>
<dbReference type="InterPro" id="IPR011698">
    <property type="entry name" value="GATase_3"/>
</dbReference>
<feature type="site" description="Increases nucleophilicity of active site Cys" evidence="7">
    <location>
        <position position="440"/>
    </location>
</feature>
<evidence type="ECO:0000256" key="1">
    <source>
        <dbReference type="ARBA" id="ARBA00001946"/>
    </source>
</evidence>
<dbReference type="GO" id="GO:0009236">
    <property type="term" value="P:cobalamin biosynthetic process"/>
    <property type="evidence" value="ECO:0007669"/>
    <property type="project" value="UniProtKB-UniRule"/>
</dbReference>
<evidence type="ECO:0000313" key="11">
    <source>
        <dbReference type="Proteomes" id="UP000031449"/>
    </source>
</evidence>
<reference evidence="10 11" key="1">
    <citation type="submission" date="2014-08" db="EMBL/GenBank/DDBJ databases">
        <title>Complete genome of a marine bacteria Jeotgalibacillus malaysiensis.</title>
        <authorList>
            <person name="Yaakop A.S."/>
            <person name="Chan K.-G."/>
            <person name="Goh K.M."/>
        </authorList>
    </citation>
    <scope>NUCLEOTIDE SEQUENCE [LARGE SCALE GENOMIC DNA]</scope>
    <source>
        <strain evidence="10 11">D5</strain>
    </source>
</reference>
<keyword evidence="2 7" id="KW-0436">Ligase</keyword>
<dbReference type="KEGG" id="jeo:JMA_09350"/>
<evidence type="ECO:0000256" key="3">
    <source>
        <dbReference type="ARBA" id="ARBA00022741"/>
    </source>
</evidence>
<dbReference type="InterPro" id="IPR029062">
    <property type="entry name" value="Class_I_gatase-like"/>
</dbReference>
<dbReference type="SUPFAM" id="SSF52317">
    <property type="entry name" value="Class I glutamine amidotransferase-like"/>
    <property type="match status" value="1"/>
</dbReference>
<dbReference type="InterPro" id="IPR004484">
    <property type="entry name" value="CbiA/CobB_synth"/>
</dbReference>
<comment type="domain">
    <text evidence="7">Comprises of two domains. The C-terminal domain contains the binding site for glutamine and catalyzes the hydrolysis of this substrate to glutamate and ammonia. The N-terminal domain is anticipated to bind ATP and cobyrinate and catalyzes the ultimate synthesis of the diamide product. The ammonia produced via the glutaminase domain is probably translocated to the adjacent domain via a molecular tunnel, where it reacts with an activated intermediate.</text>
</comment>
<feature type="domain" description="CobQ/CobB/MinD/ParA nucleotide binding" evidence="8">
    <location>
        <begin position="14"/>
        <end position="200"/>
    </location>
</feature>
<dbReference type="HAMAP" id="MF_00027">
    <property type="entry name" value="CobB_CbiA"/>
    <property type="match status" value="1"/>
</dbReference>
<dbReference type="AlphaFoldDB" id="A0A0B5ANK4"/>
<dbReference type="PROSITE" id="PS51273">
    <property type="entry name" value="GATASE_TYPE_1"/>
    <property type="match status" value="1"/>
</dbReference>
<keyword evidence="5 7" id="KW-0460">Magnesium</keyword>